<dbReference type="Proteomes" id="UP001464378">
    <property type="component" value="Unassembled WGS sequence"/>
</dbReference>
<dbReference type="PANTHER" id="PTHR42756:SF1">
    <property type="entry name" value="TRANSCRIPTIONAL REPRESSOR OF EMRAB OPERON"/>
    <property type="match status" value="1"/>
</dbReference>
<evidence type="ECO:0000313" key="6">
    <source>
        <dbReference type="Proteomes" id="UP001464378"/>
    </source>
</evidence>
<sequence>MMQSLAFHVSVLRKDFSNYCGEKLGEMGLTPGLLYFVTYVARHPGCSPKELARALKMDNGHTARSITKLAEGGFLVQEPNPKDRRAHVLKLTPKGEEAARKSRELFYRWDEEVTAVLTPEQREQLMALMAALSASRGGNALTIPGEGKDSQT</sequence>
<dbReference type="InterPro" id="IPR036388">
    <property type="entry name" value="WH-like_DNA-bd_sf"/>
</dbReference>
<dbReference type="PANTHER" id="PTHR42756">
    <property type="entry name" value="TRANSCRIPTIONAL REGULATOR, MARR"/>
    <property type="match status" value="1"/>
</dbReference>
<dbReference type="PROSITE" id="PS50995">
    <property type="entry name" value="HTH_MARR_2"/>
    <property type="match status" value="1"/>
</dbReference>
<keyword evidence="1" id="KW-0805">Transcription regulation</keyword>
<comment type="caution">
    <text evidence="5">The sequence shown here is derived from an EMBL/GenBank/DDBJ whole genome shotgun (WGS) entry which is preliminary data.</text>
</comment>
<dbReference type="PROSITE" id="PS01117">
    <property type="entry name" value="HTH_MARR_1"/>
    <property type="match status" value="1"/>
</dbReference>
<gene>
    <name evidence="5" type="primary">bilQ</name>
    <name evidence="5" type="ORF">WMO64_09740</name>
</gene>
<dbReference type="SUPFAM" id="SSF46785">
    <property type="entry name" value="Winged helix' DNA-binding domain"/>
    <property type="match status" value="1"/>
</dbReference>
<dbReference type="InterPro" id="IPR023187">
    <property type="entry name" value="Tscrpt_reg_MarR-type_CS"/>
</dbReference>
<protein>
    <submittedName>
        <fullName evidence="5">Bilirubin utilization transcriptional regulator BilQ</fullName>
    </submittedName>
</protein>
<reference evidence="5 6" key="1">
    <citation type="submission" date="2024-03" db="EMBL/GenBank/DDBJ databases">
        <title>Human intestinal bacterial collection.</title>
        <authorList>
            <person name="Pauvert C."/>
            <person name="Hitch T.C.A."/>
            <person name="Clavel T."/>
        </authorList>
    </citation>
    <scope>NUCLEOTIDE SEQUENCE [LARGE SCALE GENOMIC DNA]</scope>
    <source>
        <strain evidence="5 6">CLA-AP-H29</strain>
    </source>
</reference>
<evidence type="ECO:0000256" key="1">
    <source>
        <dbReference type="ARBA" id="ARBA00023015"/>
    </source>
</evidence>
<keyword evidence="6" id="KW-1185">Reference proteome</keyword>
<dbReference type="NCBIfam" id="NF045593">
    <property type="entry name" value="bilirub_TF_BilQ"/>
    <property type="match status" value="1"/>
</dbReference>
<dbReference type="InterPro" id="IPR054630">
    <property type="entry name" value="BilQ"/>
</dbReference>
<dbReference type="InterPro" id="IPR036390">
    <property type="entry name" value="WH_DNA-bd_sf"/>
</dbReference>
<evidence type="ECO:0000259" key="4">
    <source>
        <dbReference type="PROSITE" id="PS50995"/>
    </source>
</evidence>
<feature type="domain" description="HTH marR-type" evidence="4">
    <location>
        <begin position="1"/>
        <end position="134"/>
    </location>
</feature>
<evidence type="ECO:0000256" key="2">
    <source>
        <dbReference type="ARBA" id="ARBA00023125"/>
    </source>
</evidence>
<dbReference type="Gene3D" id="1.10.10.10">
    <property type="entry name" value="Winged helix-like DNA-binding domain superfamily/Winged helix DNA-binding domain"/>
    <property type="match status" value="1"/>
</dbReference>
<evidence type="ECO:0000313" key="5">
    <source>
        <dbReference type="EMBL" id="MEQ2443748.1"/>
    </source>
</evidence>
<proteinExistence type="predicted"/>
<dbReference type="EMBL" id="JBBMFK010000014">
    <property type="protein sequence ID" value="MEQ2443748.1"/>
    <property type="molecule type" value="Genomic_DNA"/>
</dbReference>
<organism evidence="5 6">
    <name type="scientific">Pseudoflavonifractor intestinihominis</name>
    <dbReference type="NCBI Taxonomy" id="3133171"/>
    <lineage>
        <taxon>Bacteria</taxon>
        <taxon>Bacillati</taxon>
        <taxon>Bacillota</taxon>
        <taxon>Clostridia</taxon>
        <taxon>Eubacteriales</taxon>
        <taxon>Oscillospiraceae</taxon>
        <taxon>Pseudoflavonifractor</taxon>
    </lineage>
</organism>
<dbReference type="RefSeq" id="WP_294520381.1">
    <property type="nucleotide sequence ID" value="NZ_JBBMFK010000014.1"/>
</dbReference>
<dbReference type="InterPro" id="IPR000835">
    <property type="entry name" value="HTH_MarR-typ"/>
</dbReference>
<keyword evidence="2" id="KW-0238">DNA-binding</keyword>
<name>A0ABV1E8V8_9FIRM</name>
<dbReference type="Pfam" id="PF12802">
    <property type="entry name" value="MarR_2"/>
    <property type="match status" value="1"/>
</dbReference>
<evidence type="ECO:0000256" key="3">
    <source>
        <dbReference type="ARBA" id="ARBA00023163"/>
    </source>
</evidence>
<accession>A0ABV1E8V8</accession>
<keyword evidence="3" id="KW-0804">Transcription</keyword>
<dbReference type="PRINTS" id="PR00598">
    <property type="entry name" value="HTHMARR"/>
</dbReference>
<dbReference type="SMART" id="SM00347">
    <property type="entry name" value="HTH_MARR"/>
    <property type="match status" value="1"/>
</dbReference>